<dbReference type="InterPro" id="IPR027417">
    <property type="entry name" value="P-loop_NTPase"/>
</dbReference>
<dbReference type="Pfam" id="PF13189">
    <property type="entry name" value="Cytidylate_kin2"/>
    <property type="match status" value="1"/>
</dbReference>
<dbReference type="AlphaFoldDB" id="A0A6J4T496"/>
<gene>
    <name evidence="1" type="ORF">AVDCRST_MAG67-2908</name>
</gene>
<evidence type="ECO:0000313" key="1">
    <source>
        <dbReference type="EMBL" id="CAA9513010.1"/>
    </source>
</evidence>
<name>A0A6J4T496_9ACTN</name>
<sequence>MPYKIVCISAADGAMGEEIGPRVASELGFRLVNEQIVAQAADEAGVQAHVMADVEQRRSVVDRVIHELLGRATAGGGSHGYTVPAVVEPGPPVESLRGLIRSVIEEIASSGDAVIVSHAASHALATRSDTLRILITAGPQTRQARVRMAHDVSEKEAQKRVARGDANRADYIKRFYQVAPELPTHYDIVLNGDRLSADQALDIIVRAASTDPASAPTPEASAR</sequence>
<reference evidence="1" key="1">
    <citation type="submission" date="2020-02" db="EMBL/GenBank/DDBJ databases">
        <authorList>
            <person name="Meier V. D."/>
        </authorList>
    </citation>
    <scope>NUCLEOTIDE SEQUENCE</scope>
    <source>
        <strain evidence="1">AVDCRST_MAG67</strain>
    </source>
</reference>
<dbReference type="Gene3D" id="3.40.50.300">
    <property type="entry name" value="P-loop containing nucleotide triphosphate hydrolases"/>
    <property type="match status" value="1"/>
</dbReference>
<evidence type="ECO:0008006" key="2">
    <source>
        <dbReference type="Google" id="ProtNLM"/>
    </source>
</evidence>
<dbReference type="EMBL" id="CADCVQ010000119">
    <property type="protein sequence ID" value="CAA9513010.1"/>
    <property type="molecule type" value="Genomic_DNA"/>
</dbReference>
<organism evidence="1">
    <name type="scientific">uncultured Solirubrobacteraceae bacterium</name>
    <dbReference type="NCBI Taxonomy" id="1162706"/>
    <lineage>
        <taxon>Bacteria</taxon>
        <taxon>Bacillati</taxon>
        <taxon>Actinomycetota</taxon>
        <taxon>Thermoleophilia</taxon>
        <taxon>Solirubrobacterales</taxon>
        <taxon>Solirubrobacteraceae</taxon>
        <taxon>environmental samples</taxon>
    </lineage>
</organism>
<proteinExistence type="predicted"/>
<accession>A0A6J4T496</accession>
<protein>
    <recommendedName>
        <fullName evidence="2">Cytidylate kinase-like family protein</fullName>
    </recommendedName>
</protein>